<dbReference type="GO" id="GO:0005886">
    <property type="term" value="C:plasma membrane"/>
    <property type="evidence" value="ECO:0007669"/>
    <property type="project" value="TreeGrafter"/>
</dbReference>
<evidence type="ECO:0000256" key="1">
    <source>
        <dbReference type="ARBA" id="ARBA00004141"/>
    </source>
</evidence>
<dbReference type="PANTHER" id="PTHR43840">
    <property type="entry name" value="MITOCHONDRIAL METAL TRANSPORTER 1-RELATED"/>
    <property type="match status" value="1"/>
</dbReference>
<feature type="transmembrane region" description="Helical" evidence="6">
    <location>
        <begin position="104"/>
        <end position="131"/>
    </location>
</feature>
<keyword evidence="4 6" id="KW-1133">Transmembrane helix</keyword>
<feature type="transmembrane region" description="Helical" evidence="6">
    <location>
        <begin position="35"/>
        <end position="56"/>
    </location>
</feature>
<reference evidence="8 9" key="1">
    <citation type="submission" date="2013-08" db="EMBL/GenBank/DDBJ databases">
        <title>Intrasporangium oryzae NRRL B-24470.</title>
        <authorList>
            <person name="Liu H."/>
            <person name="Wang G."/>
        </authorList>
    </citation>
    <scope>NUCLEOTIDE SEQUENCE [LARGE SCALE GENOMIC DNA]</scope>
    <source>
        <strain evidence="8 9">NRRL B-24470</strain>
    </source>
</reference>
<evidence type="ECO:0000256" key="5">
    <source>
        <dbReference type="ARBA" id="ARBA00023136"/>
    </source>
</evidence>
<keyword evidence="3 6" id="KW-0812">Transmembrane</keyword>
<dbReference type="InterPro" id="IPR027469">
    <property type="entry name" value="Cation_efflux_TMD_sf"/>
</dbReference>
<evidence type="ECO:0000313" key="8">
    <source>
        <dbReference type="EMBL" id="EWT02433.1"/>
    </source>
</evidence>
<dbReference type="Gene3D" id="1.20.1510.10">
    <property type="entry name" value="Cation efflux protein transmembrane domain"/>
    <property type="match status" value="1"/>
</dbReference>
<keyword evidence="9" id="KW-1185">Reference proteome</keyword>
<feature type="domain" description="Cation efflux protein transmembrane" evidence="7">
    <location>
        <begin position="37"/>
        <end position="236"/>
    </location>
</feature>
<dbReference type="GO" id="GO:0015341">
    <property type="term" value="F:zinc efflux antiporter activity"/>
    <property type="evidence" value="ECO:0007669"/>
    <property type="project" value="TreeGrafter"/>
</dbReference>
<feature type="transmembrane region" description="Helical" evidence="6">
    <location>
        <begin position="177"/>
        <end position="195"/>
    </location>
</feature>
<keyword evidence="5 6" id="KW-0472">Membrane</keyword>
<dbReference type="eggNOG" id="COG3965">
    <property type="taxonomic scope" value="Bacteria"/>
</dbReference>
<proteinExistence type="predicted"/>
<dbReference type="Proteomes" id="UP000019489">
    <property type="component" value="Unassembled WGS sequence"/>
</dbReference>
<dbReference type="GO" id="GO:0015093">
    <property type="term" value="F:ferrous iron transmembrane transporter activity"/>
    <property type="evidence" value="ECO:0007669"/>
    <property type="project" value="TreeGrafter"/>
</dbReference>
<evidence type="ECO:0000256" key="3">
    <source>
        <dbReference type="ARBA" id="ARBA00022692"/>
    </source>
</evidence>
<comment type="subcellular location">
    <subcellularLocation>
        <location evidence="1">Membrane</location>
        <topology evidence="1">Multi-pass membrane protein</topology>
    </subcellularLocation>
</comment>
<dbReference type="PANTHER" id="PTHR43840:SF15">
    <property type="entry name" value="MITOCHONDRIAL METAL TRANSPORTER 1-RELATED"/>
    <property type="match status" value="1"/>
</dbReference>
<feature type="transmembrane region" description="Helical" evidence="6">
    <location>
        <begin position="207"/>
        <end position="228"/>
    </location>
</feature>
<evidence type="ECO:0000313" key="9">
    <source>
        <dbReference type="Proteomes" id="UP000019489"/>
    </source>
</evidence>
<comment type="caution">
    <text evidence="8">The sequence shown here is derived from an EMBL/GenBank/DDBJ whole genome shotgun (WGS) entry which is preliminary data.</text>
</comment>
<dbReference type="GO" id="GO:0015086">
    <property type="term" value="F:cadmium ion transmembrane transporter activity"/>
    <property type="evidence" value="ECO:0007669"/>
    <property type="project" value="TreeGrafter"/>
</dbReference>
<dbReference type="Pfam" id="PF01545">
    <property type="entry name" value="Cation_efflux"/>
    <property type="match status" value="1"/>
</dbReference>
<organism evidence="8 9">
    <name type="scientific">Intrasporangium oryzae NRRL B-24470</name>
    <dbReference type="NCBI Taxonomy" id="1386089"/>
    <lineage>
        <taxon>Bacteria</taxon>
        <taxon>Bacillati</taxon>
        <taxon>Actinomycetota</taxon>
        <taxon>Actinomycetes</taxon>
        <taxon>Micrococcales</taxon>
        <taxon>Intrasporangiaceae</taxon>
        <taxon>Intrasporangium</taxon>
    </lineage>
</organism>
<feature type="transmembrane region" description="Helical" evidence="6">
    <location>
        <begin position="137"/>
        <end position="156"/>
    </location>
</feature>
<name>W9GC90_9MICO</name>
<accession>W9GC90</accession>
<dbReference type="InterPro" id="IPR050291">
    <property type="entry name" value="CDF_Transporter"/>
</dbReference>
<sequence>MMIAGTPSWNRATEHHAPVGDEMTDAAQDRASYGALRLSVVAGAVSAVLAVVWGLAAGSRVILFDGVSAGIGLVMSLLSLAAARAAAAGDSPAFPYGRQAMLPMAIGAQGIARLGFTAYAVTDAVLVILAGGDDVETGSALLYAAVAAVLCIGVALRLRTPARRDELVAAEELGWRIASLLSVAILVGFSVVALLPEGDAKATAGRYVDPVLVLVVSLIVLPAPLRLVRTMFRELLEMRPPEAIETPARAAVTEVCASMGLHEPVIRMTKTGARLYLEVDHVVEVGEWDVSRIDRLRAALLERLAAPTYAVWLNVELSCDPTWQLA</sequence>
<gene>
    <name evidence="8" type="ORF">N865_04890</name>
</gene>
<dbReference type="EMBL" id="AWSA01000010">
    <property type="protein sequence ID" value="EWT02433.1"/>
    <property type="molecule type" value="Genomic_DNA"/>
</dbReference>
<evidence type="ECO:0000256" key="4">
    <source>
        <dbReference type="ARBA" id="ARBA00022989"/>
    </source>
</evidence>
<evidence type="ECO:0000256" key="6">
    <source>
        <dbReference type="SAM" id="Phobius"/>
    </source>
</evidence>
<dbReference type="OrthoDB" id="4475884at2"/>
<dbReference type="STRING" id="1386089.N865_04890"/>
<evidence type="ECO:0000256" key="2">
    <source>
        <dbReference type="ARBA" id="ARBA00022448"/>
    </source>
</evidence>
<dbReference type="AlphaFoldDB" id="W9GC90"/>
<feature type="transmembrane region" description="Helical" evidence="6">
    <location>
        <begin position="62"/>
        <end position="83"/>
    </location>
</feature>
<dbReference type="InterPro" id="IPR058533">
    <property type="entry name" value="Cation_efflux_TM"/>
</dbReference>
<dbReference type="SUPFAM" id="SSF161111">
    <property type="entry name" value="Cation efflux protein transmembrane domain-like"/>
    <property type="match status" value="1"/>
</dbReference>
<dbReference type="GO" id="GO:0006882">
    <property type="term" value="P:intracellular zinc ion homeostasis"/>
    <property type="evidence" value="ECO:0007669"/>
    <property type="project" value="TreeGrafter"/>
</dbReference>
<keyword evidence="2" id="KW-0813">Transport</keyword>
<evidence type="ECO:0000259" key="7">
    <source>
        <dbReference type="Pfam" id="PF01545"/>
    </source>
</evidence>
<protein>
    <submittedName>
        <fullName evidence="8">Cation transporter</fullName>
    </submittedName>
</protein>